<evidence type="ECO:0000256" key="4">
    <source>
        <dbReference type="ARBA" id="ARBA00022692"/>
    </source>
</evidence>
<evidence type="ECO:0000313" key="9">
    <source>
        <dbReference type="EMBL" id="CAI9293830.1"/>
    </source>
</evidence>
<sequence length="506" mass="57598">MKITTATFVSKILERLTSFHHTLRCLCHWSRSILSSSLRALLLRLDPFWRQLCYFVSLFMLGYFVLSILEPRNPMNRPKNYDLLFTAVSAVTVSSMTTVEMEVFSNTQLFCLAILMLLGGEVFTSMLELQIQKFKLSEKMKTRSNTSNSDTHLKYNSMKFLGVIVASYFVALQVSGFLLVSLYVGLVTSAKEVLIKKNLNIQVFSIVTTISTFANCGYLPTNESMMVFKKNLGLIVILIPLSLLGNTLYPVFLRLLLLFFGKINSREEWKYILDHEAELKYYHLLSGMHCWYLALTSIGFIVIQFVLLISIGWKSQAMDGSNPSEKVIGSLFQVVNTRHAGESVFDLSLVSPAIIVLIVTMMYLPAYTYFLPREDKHNLPITDVNHIKEHKKSSIGFLLLSPLPILVIIIILICITESDNMQKDPLNFSVLNIIFEVISAYGNVGFSLGYSCKRQLQPRGDCIDSWYGFAGRWSNISKLILILAMIFGRLRKFHKRGGKVWKLSQR</sequence>
<organism evidence="9 10">
    <name type="scientific">Lactuca saligna</name>
    <name type="common">Willowleaf lettuce</name>
    <dbReference type="NCBI Taxonomy" id="75948"/>
    <lineage>
        <taxon>Eukaryota</taxon>
        <taxon>Viridiplantae</taxon>
        <taxon>Streptophyta</taxon>
        <taxon>Embryophyta</taxon>
        <taxon>Tracheophyta</taxon>
        <taxon>Spermatophyta</taxon>
        <taxon>Magnoliopsida</taxon>
        <taxon>eudicotyledons</taxon>
        <taxon>Gunneridae</taxon>
        <taxon>Pentapetalae</taxon>
        <taxon>asterids</taxon>
        <taxon>campanulids</taxon>
        <taxon>Asterales</taxon>
        <taxon>Asteraceae</taxon>
        <taxon>Cichorioideae</taxon>
        <taxon>Cichorieae</taxon>
        <taxon>Lactucinae</taxon>
        <taxon>Lactuca</taxon>
    </lineage>
</organism>
<dbReference type="EMBL" id="OX465083">
    <property type="protein sequence ID" value="CAI9293830.1"/>
    <property type="molecule type" value="Genomic_DNA"/>
</dbReference>
<feature type="transmembrane region" description="Helical" evidence="8">
    <location>
        <begin position="160"/>
        <end position="187"/>
    </location>
</feature>
<keyword evidence="7 8" id="KW-0472">Membrane</keyword>
<evidence type="ECO:0000313" key="10">
    <source>
        <dbReference type="Proteomes" id="UP001177003"/>
    </source>
</evidence>
<feature type="transmembrane region" description="Helical" evidence="8">
    <location>
        <begin position="395"/>
        <end position="416"/>
    </location>
</feature>
<name>A0AA36EHQ5_LACSI</name>
<accession>A0AA36EHQ5</accession>
<reference evidence="9" key="1">
    <citation type="submission" date="2023-04" db="EMBL/GenBank/DDBJ databases">
        <authorList>
            <person name="Vijverberg K."/>
            <person name="Xiong W."/>
            <person name="Schranz E."/>
        </authorList>
    </citation>
    <scope>NUCLEOTIDE SEQUENCE</scope>
</reference>
<evidence type="ECO:0000256" key="3">
    <source>
        <dbReference type="ARBA" id="ARBA00022448"/>
    </source>
</evidence>
<evidence type="ECO:0000256" key="8">
    <source>
        <dbReference type="SAM" id="Phobius"/>
    </source>
</evidence>
<feature type="transmembrane region" description="Helical" evidence="8">
    <location>
        <begin position="291"/>
        <end position="313"/>
    </location>
</feature>
<dbReference type="Pfam" id="PF02386">
    <property type="entry name" value="TrkH"/>
    <property type="match status" value="2"/>
</dbReference>
<keyword evidence="3" id="KW-0813">Transport</keyword>
<feature type="transmembrane region" description="Helical" evidence="8">
    <location>
        <begin position="232"/>
        <end position="252"/>
    </location>
</feature>
<feature type="transmembrane region" description="Helical" evidence="8">
    <location>
        <begin position="107"/>
        <end position="131"/>
    </location>
</feature>
<evidence type="ECO:0008006" key="11">
    <source>
        <dbReference type="Google" id="ProtNLM"/>
    </source>
</evidence>
<feature type="transmembrane region" description="Helical" evidence="8">
    <location>
        <begin position="48"/>
        <end position="69"/>
    </location>
</feature>
<dbReference type="AlphaFoldDB" id="A0AA36EHQ5"/>
<dbReference type="PANTHER" id="PTHR31064:SF30">
    <property type="entry name" value="HIGH-AFFINITY POTASSIUM TRANSPORT PROTEIN-RELATED"/>
    <property type="match status" value="1"/>
</dbReference>
<feature type="transmembrane region" description="Helical" evidence="8">
    <location>
        <begin position="199"/>
        <end position="220"/>
    </location>
</feature>
<dbReference type="GO" id="GO:0005886">
    <property type="term" value="C:plasma membrane"/>
    <property type="evidence" value="ECO:0007669"/>
    <property type="project" value="TreeGrafter"/>
</dbReference>
<keyword evidence="5 8" id="KW-1133">Transmembrane helix</keyword>
<comment type="subcellular location">
    <subcellularLocation>
        <location evidence="1">Membrane</location>
        <topology evidence="1">Multi-pass membrane protein</topology>
    </subcellularLocation>
</comment>
<dbReference type="InterPro" id="IPR051143">
    <property type="entry name" value="TrkH_K-transport"/>
</dbReference>
<protein>
    <recommendedName>
        <fullName evidence="11">Sodium transporter</fullName>
    </recommendedName>
</protein>
<dbReference type="Proteomes" id="UP001177003">
    <property type="component" value="Chromosome 7"/>
</dbReference>
<proteinExistence type="inferred from homology"/>
<feature type="transmembrane region" description="Helical" evidence="8">
    <location>
        <begin position="470"/>
        <end position="490"/>
    </location>
</feature>
<comment type="similarity">
    <text evidence="2">Belongs to the TrkH potassium transport family. HKT (TC 2.A.38.3) subfamily.</text>
</comment>
<feature type="transmembrane region" description="Helical" evidence="8">
    <location>
        <begin position="428"/>
        <end position="450"/>
    </location>
</feature>
<evidence type="ECO:0000256" key="7">
    <source>
        <dbReference type="ARBA" id="ARBA00023136"/>
    </source>
</evidence>
<dbReference type="GO" id="GO:0015081">
    <property type="term" value="F:sodium ion transmembrane transporter activity"/>
    <property type="evidence" value="ECO:0007669"/>
    <property type="project" value="TreeGrafter"/>
</dbReference>
<keyword evidence="10" id="KW-1185">Reference proteome</keyword>
<dbReference type="InterPro" id="IPR003445">
    <property type="entry name" value="Cat_transpt"/>
</dbReference>
<gene>
    <name evidence="9" type="ORF">LSALG_LOCUS32838</name>
</gene>
<feature type="transmembrane region" description="Helical" evidence="8">
    <location>
        <begin position="347"/>
        <end position="370"/>
    </location>
</feature>
<evidence type="ECO:0000256" key="1">
    <source>
        <dbReference type="ARBA" id="ARBA00004141"/>
    </source>
</evidence>
<evidence type="ECO:0000256" key="6">
    <source>
        <dbReference type="ARBA" id="ARBA00023065"/>
    </source>
</evidence>
<keyword evidence="4 8" id="KW-0812">Transmembrane</keyword>
<evidence type="ECO:0000256" key="5">
    <source>
        <dbReference type="ARBA" id="ARBA00022989"/>
    </source>
</evidence>
<dbReference type="PANTHER" id="PTHR31064">
    <property type="entry name" value="POTASSIUM TRANSPORT PROTEIN DDB_G0292412-RELATED"/>
    <property type="match status" value="1"/>
</dbReference>
<keyword evidence="6" id="KW-0406">Ion transport</keyword>
<evidence type="ECO:0000256" key="2">
    <source>
        <dbReference type="ARBA" id="ARBA00010864"/>
    </source>
</evidence>